<dbReference type="EMBL" id="BAABDM010000011">
    <property type="protein sequence ID" value="GAA4105216.1"/>
    <property type="molecule type" value="Genomic_DNA"/>
</dbReference>
<feature type="binding site" evidence="5">
    <location>
        <begin position="13"/>
        <end position="18"/>
    </location>
    <ligand>
        <name>ATP</name>
        <dbReference type="ChEBI" id="CHEBI:30616"/>
    </ligand>
</feature>
<gene>
    <name evidence="5 7" type="primary">coaE</name>
    <name evidence="7" type="ORF">GCM10022414_34570</name>
</gene>
<dbReference type="Proteomes" id="UP001500392">
    <property type="component" value="Unassembled WGS sequence"/>
</dbReference>
<comment type="catalytic activity">
    <reaction evidence="5">
        <text>3'-dephospho-CoA + ATP = ADP + CoA + H(+)</text>
        <dbReference type="Rhea" id="RHEA:18245"/>
        <dbReference type="ChEBI" id="CHEBI:15378"/>
        <dbReference type="ChEBI" id="CHEBI:30616"/>
        <dbReference type="ChEBI" id="CHEBI:57287"/>
        <dbReference type="ChEBI" id="CHEBI:57328"/>
        <dbReference type="ChEBI" id="CHEBI:456216"/>
        <dbReference type="EC" id="2.7.1.24"/>
    </reaction>
</comment>
<dbReference type="SUPFAM" id="SSF52540">
    <property type="entry name" value="P-loop containing nucleoside triphosphate hydrolases"/>
    <property type="match status" value="1"/>
</dbReference>
<dbReference type="Pfam" id="PF01121">
    <property type="entry name" value="CoaE"/>
    <property type="match status" value="1"/>
</dbReference>
<dbReference type="HAMAP" id="MF_00376">
    <property type="entry name" value="Dephospho_CoA_kinase"/>
    <property type="match status" value="1"/>
</dbReference>
<sequence length="206" mass="22279">MSQFIVGLTGGIGSGKTAASNRFAKLGIGIVDADVISREVVEPDSPALQHIAAYFGDTLLLADGQLNRPALRQTIFADPAAKQWLEALLHPLIASETLRQLQSVQSAYALFVSPLLIESQQKSICDRLVVVDVPGSLQLSRTMARDNNEQAQVERIMASQVDRETRLAAASDVIDNTQGLSLLDLRVSELHQQFLQLATAKSKSTS</sequence>
<keyword evidence="5" id="KW-0808">Transferase</keyword>
<proteinExistence type="inferred from homology"/>
<keyword evidence="4 5" id="KW-0173">Coenzyme A biosynthesis</keyword>
<keyword evidence="8" id="KW-1185">Reference proteome</keyword>
<accession>A0ABP7X5F6</accession>
<dbReference type="CDD" id="cd02022">
    <property type="entry name" value="DPCK"/>
    <property type="match status" value="1"/>
</dbReference>
<comment type="pathway">
    <text evidence="5">Cofactor biosynthesis; coenzyme A biosynthesis; CoA from (R)-pantothenate: step 5/5.</text>
</comment>
<evidence type="ECO:0000313" key="8">
    <source>
        <dbReference type="Proteomes" id="UP001500392"/>
    </source>
</evidence>
<dbReference type="InterPro" id="IPR027417">
    <property type="entry name" value="P-loop_NTPase"/>
</dbReference>
<evidence type="ECO:0000256" key="6">
    <source>
        <dbReference type="NCBIfam" id="TIGR00152"/>
    </source>
</evidence>
<evidence type="ECO:0000256" key="2">
    <source>
        <dbReference type="ARBA" id="ARBA00022741"/>
    </source>
</evidence>
<dbReference type="Gene3D" id="3.40.50.300">
    <property type="entry name" value="P-loop containing nucleotide triphosphate hydrolases"/>
    <property type="match status" value="1"/>
</dbReference>
<organism evidence="7 8">
    <name type="scientific">Zhongshania borealis</name>
    <dbReference type="NCBI Taxonomy" id="889488"/>
    <lineage>
        <taxon>Bacteria</taxon>
        <taxon>Pseudomonadati</taxon>
        <taxon>Pseudomonadota</taxon>
        <taxon>Gammaproteobacteria</taxon>
        <taxon>Cellvibrionales</taxon>
        <taxon>Spongiibacteraceae</taxon>
        <taxon>Zhongshania</taxon>
    </lineage>
</organism>
<dbReference type="PROSITE" id="PS51219">
    <property type="entry name" value="DPCK"/>
    <property type="match status" value="1"/>
</dbReference>
<reference evidence="8" key="1">
    <citation type="journal article" date="2019" name="Int. J. Syst. Evol. Microbiol.">
        <title>The Global Catalogue of Microorganisms (GCM) 10K type strain sequencing project: providing services to taxonomists for standard genome sequencing and annotation.</title>
        <authorList>
            <consortium name="The Broad Institute Genomics Platform"/>
            <consortium name="The Broad Institute Genome Sequencing Center for Infectious Disease"/>
            <person name="Wu L."/>
            <person name="Ma J."/>
        </authorList>
    </citation>
    <scope>NUCLEOTIDE SEQUENCE [LARGE SCALE GENOMIC DNA]</scope>
    <source>
        <strain evidence="8">JCM 17304</strain>
    </source>
</reference>
<evidence type="ECO:0000256" key="1">
    <source>
        <dbReference type="ARBA" id="ARBA00009018"/>
    </source>
</evidence>
<evidence type="ECO:0000256" key="3">
    <source>
        <dbReference type="ARBA" id="ARBA00022840"/>
    </source>
</evidence>
<name>A0ABP7X5F6_9GAMM</name>
<dbReference type="PANTHER" id="PTHR10695:SF46">
    <property type="entry name" value="BIFUNCTIONAL COENZYME A SYNTHASE-RELATED"/>
    <property type="match status" value="1"/>
</dbReference>
<dbReference type="EC" id="2.7.1.24" evidence="5 6"/>
<dbReference type="InterPro" id="IPR001977">
    <property type="entry name" value="Depp_CoAkinase"/>
</dbReference>
<comment type="caution">
    <text evidence="7">The sequence shown here is derived from an EMBL/GenBank/DDBJ whole genome shotgun (WGS) entry which is preliminary data.</text>
</comment>
<comment type="subcellular location">
    <subcellularLocation>
        <location evidence="5">Cytoplasm</location>
    </subcellularLocation>
</comment>
<comment type="similarity">
    <text evidence="1 5">Belongs to the CoaE family.</text>
</comment>
<dbReference type="NCBIfam" id="TIGR00152">
    <property type="entry name" value="dephospho-CoA kinase"/>
    <property type="match status" value="1"/>
</dbReference>
<keyword evidence="5" id="KW-0963">Cytoplasm</keyword>
<keyword evidence="3 5" id="KW-0067">ATP-binding</keyword>
<dbReference type="PANTHER" id="PTHR10695">
    <property type="entry name" value="DEPHOSPHO-COA KINASE-RELATED"/>
    <property type="match status" value="1"/>
</dbReference>
<keyword evidence="5 7" id="KW-0418">Kinase</keyword>
<keyword evidence="2 5" id="KW-0547">Nucleotide-binding</keyword>
<evidence type="ECO:0000313" key="7">
    <source>
        <dbReference type="EMBL" id="GAA4105216.1"/>
    </source>
</evidence>
<dbReference type="GO" id="GO:0016301">
    <property type="term" value="F:kinase activity"/>
    <property type="evidence" value="ECO:0007669"/>
    <property type="project" value="UniProtKB-KW"/>
</dbReference>
<dbReference type="RefSeq" id="WP_344938482.1">
    <property type="nucleotide sequence ID" value="NZ_BAABDM010000011.1"/>
</dbReference>
<evidence type="ECO:0000256" key="5">
    <source>
        <dbReference type="HAMAP-Rule" id="MF_00376"/>
    </source>
</evidence>
<evidence type="ECO:0000256" key="4">
    <source>
        <dbReference type="ARBA" id="ARBA00022993"/>
    </source>
</evidence>
<comment type="function">
    <text evidence="5">Catalyzes the phosphorylation of the 3'-hydroxyl group of dephosphocoenzyme A to form coenzyme A.</text>
</comment>
<protein>
    <recommendedName>
        <fullName evidence="5 6">Dephospho-CoA kinase</fullName>
        <ecNumber evidence="5 6">2.7.1.24</ecNumber>
    </recommendedName>
    <alternativeName>
        <fullName evidence="5">Dephosphocoenzyme A kinase</fullName>
    </alternativeName>
</protein>